<accession>A0A4Z2J2M3</accession>
<keyword evidence="2" id="KW-1185">Reference proteome</keyword>
<proteinExistence type="predicted"/>
<dbReference type="Proteomes" id="UP000314294">
    <property type="component" value="Unassembled WGS sequence"/>
</dbReference>
<gene>
    <name evidence="1" type="ORF">EYF80_005295</name>
</gene>
<organism evidence="1 2">
    <name type="scientific">Liparis tanakae</name>
    <name type="common">Tanaka's snailfish</name>
    <dbReference type="NCBI Taxonomy" id="230148"/>
    <lineage>
        <taxon>Eukaryota</taxon>
        <taxon>Metazoa</taxon>
        <taxon>Chordata</taxon>
        <taxon>Craniata</taxon>
        <taxon>Vertebrata</taxon>
        <taxon>Euteleostomi</taxon>
        <taxon>Actinopterygii</taxon>
        <taxon>Neopterygii</taxon>
        <taxon>Teleostei</taxon>
        <taxon>Neoteleostei</taxon>
        <taxon>Acanthomorphata</taxon>
        <taxon>Eupercaria</taxon>
        <taxon>Perciformes</taxon>
        <taxon>Cottioidei</taxon>
        <taxon>Cottales</taxon>
        <taxon>Liparidae</taxon>
        <taxon>Liparis</taxon>
    </lineage>
</organism>
<dbReference type="AlphaFoldDB" id="A0A4Z2J2M3"/>
<reference evidence="1 2" key="1">
    <citation type="submission" date="2019-03" db="EMBL/GenBank/DDBJ databases">
        <title>First draft genome of Liparis tanakae, snailfish: a comprehensive survey of snailfish specific genes.</title>
        <authorList>
            <person name="Kim W."/>
            <person name="Song I."/>
            <person name="Jeong J.-H."/>
            <person name="Kim D."/>
            <person name="Kim S."/>
            <person name="Ryu S."/>
            <person name="Song J.Y."/>
            <person name="Lee S.K."/>
        </authorList>
    </citation>
    <scope>NUCLEOTIDE SEQUENCE [LARGE SCALE GENOMIC DNA]</scope>
    <source>
        <tissue evidence="1">Muscle</tissue>
    </source>
</reference>
<comment type="caution">
    <text evidence="1">The sequence shown here is derived from an EMBL/GenBank/DDBJ whole genome shotgun (WGS) entry which is preliminary data.</text>
</comment>
<dbReference type="EMBL" id="SRLO01000026">
    <property type="protein sequence ID" value="TNN84595.1"/>
    <property type="molecule type" value="Genomic_DNA"/>
</dbReference>
<evidence type="ECO:0000313" key="1">
    <source>
        <dbReference type="EMBL" id="TNN84595.1"/>
    </source>
</evidence>
<protein>
    <submittedName>
        <fullName evidence="1">Uncharacterized protein</fullName>
    </submittedName>
</protein>
<evidence type="ECO:0000313" key="2">
    <source>
        <dbReference type="Proteomes" id="UP000314294"/>
    </source>
</evidence>
<name>A0A4Z2J2M3_9TELE</name>
<sequence length="109" mass="11950">MALPARELTADRGASFSRSPVFSQQHVTLSLRRVAETIKSPLRGGLDYVTLVITDRKQVEAATGRRLNLTFSSFLPTDPDGSGGDINILKVFVAAQFFSSRYFKVGKVT</sequence>